<organism evidence="6 7">
    <name type="scientific">Sphaerosporella brunnea</name>
    <dbReference type="NCBI Taxonomy" id="1250544"/>
    <lineage>
        <taxon>Eukaryota</taxon>
        <taxon>Fungi</taxon>
        <taxon>Dikarya</taxon>
        <taxon>Ascomycota</taxon>
        <taxon>Pezizomycotina</taxon>
        <taxon>Pezizomycetes</taxon>
        <taxon>Pezizales</taxon>
        <taxon>Pyronemataceae</taxon>
        <taxon>Sphaerosporella</taxon>
    </lineage>
</organism>
<dbReference type="EMBL" id="VXIS01000031">
    <property type="protein sequence ID" value="KAA8911848.1"/>
    <property type="molecule type" value="Genomic_DNA"/>
</dbReference>
<feature type="transmembrane region" description="Helical" evidence="2">
    <location>
        <begin position="33"/>
        <end position="54"/>
    </location>
</feature>
<keyword evidence="7" id="KW-1185">Reference proteome</keyword>
<sequence length="740" mass="82804">MKALHISEKQDIEFWPRIEPDLGPSVQARSSRAALVLGGCLSYLALSLFLFPSWPPFRNCKHSKWHRERMPLSMLEEIMMLTPQEEEARKHSDYYTSGPHLGGKNFSQAMWTKERWEEYGIPEVEIVSYDIYTNYPKSHRLGLLKAKGDDYKLLYEASLEEPALEEDPTTALKDRIPTFHGYSANGNVTAEFVYANYGTYNDFEDLLSHGVNVTGKVVLCKYGHIFRGLKVKRAQDLGAVGVLIYSDPGDDGKITELNGYKAYPDGPARNKESVQRGSVQFLSFGPGDPTTPGYASKPGVERQDPSPFIPSIPSLPISYMDALPLLTALNGHGKNTSEFGEYWRTGGLYHKNVQYFSGPAKGIVVNLHNEVEYVITPHWNVIGKIPGYIKDETVIIGNHRDAWIAGGAADPNSGSAALLEIAKSFGKMIELGWKPARTILLASWDGEEYGLLGSTEWVEDHQKLLHTTALAYLNVDVGARSPVFSVAANPLLQDLVFNATQKVVDPNRAQQGHFDDSVYDVWNKKVRTLGSGSDYTAFQDHLGIPSVDMGFGGEDANGPVYHYHSNYDSFHWMEKFGDPGFKYHVAIAKIWGLMALQLAETPIVSFNATAYASSLACLKDFVSASQKFDAEASRLAHELAKDIPWWNWWKKAALWLKARAINQKYKYLDRAFLHPEGLDDGRHWFKHVVYAPGKWTGYSGDVFPGLLEAGREGNWTNVCRWVRIIRHSVDVATKELSGPL</sequence>
<keyword evidence="6" id="KW-0378">Hydrolase</keyword>
<dbReference type="PANTHER" id="PTHR10404">
    <property type="entry name" value="N-ACETYLATED-ALPHA-LINKED ACIDIC DIPEPTIDASE"/>
    <property type="match status" value="1"/>
</dbReference>
<dbReference type="Gene3D" id="1.20.930.40">
    <property type="entry name" value="Transferrin receptor-like, dimerisation domain"/>
    <property type="match status" value="1"/>
</dbReference>
<name>A0A5J5F5E8_9PEZI</name>
<dbReference type="InParanoid" id="A0A5J5F5E8"/>
<dbReference type="InterPro" id="IPR039373">
    <property type="entry name" value="Peptidase_M28B"/>
</dbReference>
<dbReference type="SUPFAM" id="SSF52025">
    <property type="entry name" value="PA domain"/>
    <property type="match status" value="1"/>
</dbReference>
<evidence type="ECO:0000259" key="4">
    <source>
        <dbReference type="Pfam" id="PF04253"/>
    </source>
</evidence>
<keyword evidence="2" id="KW-0472">Membrane</keyword>
<reference evidence="6 7" key="1">
    <citation type="submission" date="2019-09" db="EMBL/GenBank/DDBJ databases">
        <title>Draft genome of the ectomycorrhizal ascomycete Sphaerosporella brunnea.</title>
        <authorList>
            <consortium name="DOE Joint Genome Institute"/>
            <person name="Benucci G.M."/>
            <person name="Marozzi G."/>
            <person name="Antonielli L."/>
            <person name="Sanchez S."/>
            <person name="Marco P."/>
            <person name="Wang X."/>
            <person name="Falini L.B."/>
            <person name="Barry K."/>
            <person name="Haridas S."/>
            <person name="Lipzen A."/>
            <person name="Labutti K."/>
            <person name="Grigoriev I.V."/>
            <person name="Murat C."/>
            <person name="Martin F."/>
            <person name="Albertini E."/>
            <person name="Donnini D."/>
            <person name="Bonito G."/>
        </authorList>
    </citation>
    <scope>NUCLEOTIDE SEQUENCE [LARGE SCALE GENOMIC DNA]</scope>
    <source>
        <strain evidence="6 7">Sb_GMNB300</strain>
    </source>
</reference>
<dbReference type="InterPro" id="IPR036757">
    <property type="entry name" value="TFR-like_dimer_dom_sf"/>
</dbReference>
<keyword evidence="2" id="KW-0812">Transmembrane</keyword>
<dbReference type="FunCoup" id="A0A5J5F5E8">
    <property type="interactions" value="130"/>
</dbReference>
<gene>
    <name evidence="6" type="ORF">FN846DRAFT_1026908</name>
</gene>
<dbReference type="AlphaFoldDB" id="A0A5J5F5E8"/>
<keyword evidence="6" id="KW-0645">Protease</keyword>
<dbReference type="Proteomes" id="UP000326924">
    <property type="component" value="Unassembled WGS sequence"/>
</dbReference>
<evidence type="ECO:0000259" key="5">
    <source>
        <dbReference type="Pfam" id="PF04389"/>
    </source>
</evidence>
<dbReference type="InterPro" id="IPR046450">
    <property type="entry name" value="PA_dom_sf"/>
</dbReference>
<dbReference type="PANTHER" id="PTHR10404:SF46">
    <property type="entry name" value="VACUOLAR PROTEIN SORTING-ASSOCIATED PROTEIN 70"/>
    <property type="match status" value="1"/>
</dbReference>
<dbReference type="GO" id="GO:0004180">
    <property type="term" value="F:carboxypeptidase activity"/>
    <property type="evidence" value="ECO:0007669"/>
    <property type="project" value="UniProtKB-KW"/>
</dbReference>
<dbReference type="Pfam" id="PF02225">
    <property type="entry name" value="PA"/>
    <property type="match status" value="1"/>
</dbReference>
<keyword evidence="6" id="KW-0121">Carboxypeptidase</keyword>
<protein>
    <submittedName>
        <fullName evidence="6">Glutamate carboxypeptidase</fullName>
    </submittedName>
</protein>
<dbReference type="SUPFAM" id="SSF53187">
    <property type="entry name" value="Zn-dependent exopeptidases"/>
    <property type="match status" value="1"/>
</dbReference>
<feature type="domain" description="Transferrin receptor-like dimerisation" evidence="4">
    <location>
        <begin position="619"/>
        <end position="736"/>
    </location>
</feature>
<comment type="similarity">
    <text evidence="1">Belongs to the peptidase M28 family. M28B subfamily.</text>
</comment>
<dbReference type="FunFam" id="3.40.630.10:FF:000101">
    <property type="entry name" value="N-acetylated alpha-linked acidic dipeptidase like 1"/>
    <property type="match status" value="1"/>
</dbReference>
<feature type="domain" description="Peptidase M28" evidence="5">
    <location>
        <begin position="380"/>
        <end position="570"/>
    </location>
</feature>
<evidence type="ECO:0000313" key="6">
    <source>
        <dbReference type="EMBL" id="KAA8911848.1"/>
    </source>
</evidence>
<comment type="caution">
    <text evidence="6">The sequence shown here is derived from an EMBL/GenBank/DDBJ whole genome shotgun (WGS) entry which is preliminary data.</text>
</comment>
<evidence type="ECO:0000256" key="1">
    <source>
        <dbReference type="ARBA" id="ARBA00005634"/>
    </source>
</evidence>
<evidence type="ECO:0000256" key="2">
    <source>
        <dbReference type="SAM" id="Phobius"/>
    </source>
</evidence>
<dbReference type="OrthoDB" id="5841748at2759"/>
<dbReference type="Gene3D" id="3.40.630.10">
    <property type="entry name" value="Zn peptidases"/>
    <property type="match status" value="1"/>
</dbReference>
<dbReference type="SUPFAM" id="SSF47672">
    <property type="entry name" value="Transferrin receptor-like dimerisation domain"/>
    <property type="match status" value="1"/>
</dbReference>
<dbReference type="InterPro" id="IPR007365">
    <property type="entry name" value="TFR-like_dimer_dom"/>
</dbReference>
<dbReference type="CDD" id="cd02121">
    <property type="entry name" value="PA_GCPII_like"/>
    <property type="match status" value="1"/>
</dbReference>
<dbReference type="Pfam" id="PF04389">
    <property type="entry name" value="Peptidase_M28"/>
    <property type="match status" value="1"/>
</dbReference>
<feature type="domain" description="PA" evidence="3">
    <location>
        <begin position="188"/>
        <end position="265"/>
    </location>
</feature>
<dbReference type="FunFam" id="3.50.30.30:FF:000008">
    <property type="entry name" value="Glutamate carboxypeptidase 2"/>
    <property type="match status" value="1"/>
</dbReference>
<dbReference type="InterPro" id="IPR007484">
    <property type="entry name" value="Peptidase_M28"/>
</dbReference>
<dbReference type="Gene3D" id="3.50.30.30">
    <property type="match status" value="1"/>
</dbReference>
<dbReference type="InterPro" id="IPR003137">
    <property type="entry name" value="PA_domain"/>
</dbReference>
<evidence type="ECO:0000313" key="7">
    <source>
        <dbReference type="Proteomes" id="UP000326924"/>
    </source>
</evidence>
<keyword evidence="2" id="KW-1133">Transmembrane helix</keyword>
<evidence type="ECO:0000259" key="3">
    <source>
        <dbReference type="Pfam" id="PF02225"/>
    </source>
</evidence>
<dbReference type="CDD" id="cd08022">
    <property type="entry name" value="M28_PSMA_like"/>
    <property type="match status" value="1"/>
</dbReference>
<dbReference type="Pfam" id="PF04253">
    <property type="entry name" value="TFR_dimer"/>
    <property type="match status" value="1"/>
</dbReference>
<accession>A0A5J5F5E8</accession>
<proteinExistence type="inferred from homology"/>